<sequence length="260" mass="27680">MKKQTQNALIGAAMLVGAPAAMAKGAGTATGGKGMLGVNHLSLDEMPGANMRMCSNDETNVTGSNLVSNDLTIAIDPFASSYIELVFTVSDIPANDQDHVLFLVASNKESLSPQIPTPRSINDFKLDMSGLEILAIYDVKKQSLMHQGKTRWGQANPAPTSKVSFKVNLDTATLPTMMRNGENVVYLQAAMLRSVDYSSGSFDNMILSEMDKLTFAQNDCPGQFVAMDSSGQFTAGQDANTTKTKNTTSNSTSSSTKSGK</sequence>
<feature type="chain" id="PRO_5014996915" evidence="2">
    <location>
        <begin position="24"/>
        <end position="260"/>
    </location>
</feature>
<reference evidence="3 4" key="1">
    <citation type="submission" date="2016-10" db="EMBL/GenBank/DDBJ databases">
        <authorList>
            <person name="de Groot N.N."/>
        </authorList>
    </citation>
    <scope>NUCLEOTIDE SEQUENCE [LARGE SCALE GENOMIC DNA]</scope>
    <source>
        <strain evidence="3">MBHS1</strain>
    </source>
</reference>
<evidence type="ECO:0000256" key="1">
    <source>
        <dbReference type="SAM" id="MobiDB-lite"/>
    </source>
</evidence>
<organism evidence="3 4">
    <name type="scientific">Candidatus Venteria ishoeyi</name>
    <dbReference type="NCBI Taxonomy" id="1899563"/>
    <lineage>
        <taxon>Bacteria</taxon>
        <taxon>Pseudomonadati</taxon>
        <taxon>Pseudomonadota</taxon>
        <taxon>Gammaproteobacteria</taxon>
        <taxon>Thiotrichales</taxon>
        <taxon>Thiotrichaceae</taxon>
        <taxon>Venteria</taxon>
    </lineage>
</organism>
<dbReference type="RefSeq" id="WP_103922410.1">
    <property type="nucleotide sequence ID" value="NZ_FMSV02000557.1"/>
</dbReference>
<evidence type="ECO:0000313" key="4">
    <source>
        <dbReference type="Proteomes" id="UP000236724"/>
    </source>
</evidence>
<dbReference type="OrthoDB" id="5629738at2"/>
<dbReference type="Proteomes" id="UP000236724">
    <property type="component" value="Unassembled WGS sequence"/>
</dbReference>
<evidence type="ECO:0000256" key="2">
    <source>
        <dbReference type="SAM" id="SignalP"/>
    </source>
</evidence>
<feature type="compositionally biased region" description="Low complexity" evidence="1">
    <location>
        <begin position="240"/>
        <end position="260"/>
    </location>
</feature>
<feature type="region of interest" description="Disordered" evidence="1">
    <location>
        <begin position="233"/>
        <end position="260"/>
    </location>
</feature>
<evidence type="ECO:0000313" key="3">
    <source>
        <dbReference type="EMBL" id="SEH08898.1"/>
    </source>
</evidence>
<keyword evidence="2" id="KW-0732">Signal</keyword>
<dbReference type="AlphaFoldDB" id="A0A1H6FFP4"/>
<keyword evidence="4" id="KW-1185">Reference proteome</keyword>
<protein>
    <submittedName>
        <fullName evidence="3">Uncharacterized protein</fullName>
    </submittedName>
</protein>
<feature type="signal peptide" evidence="2">
    <location>
        <begin position="1"/>
        <end position="23"/>
    </location>
</feature>
<dbReference type="EMBL" id="FMSV02000557">
    <property type="protein sequence ID" value="SEH08898.1"/>
    <property type="molecule type" value="Genomic_DNA"/>
</dbReference>
<name>A0A1H6FFP4_9GAMM</name>
<proteinExistence type="predicted"/>
<gene>
    <name evidence="3" type="ORF">MBHS_04791</name>
</gene>
<accession>A0A1H6FFP4</accession>